<comment type="function">
    <text evidence="13">Involved in the digestion of the blood meal.</text>
</comment>
<comment type="similarity">
    <text evidence="3 15">Belongs to the peptidase M14 family.</text>
</comment>
<dbReference type="FunFam" id="3.30.70.340:FF:000002">
    <property type="entry name" value="Carboxypeptidase A"/>
    <property type="match status" value="1"/>
</dbReference>
<dbReference type="PRINTS" id="PR00765">
    <property type="entry name" value="CRBOXYPTASEA"/>
</dbReference>
<dbReference type="SUPFAM" id="SSF54897">
    <property type="entry name" value="Protease propeptides/inhibitors"/>
    <property type="match status" value="1"/>
</dbReference>
<dbReference type="SMART" id="SM00631">
    <property type="entry name" value="Zn_pept"/>
    <property type="match status" value="1"/>
</dbReference>
<reference evidence="18" key="2">
    <citation type="submission" date="2022-10" db="EMBL/GenBank/DDBJ databases">
        <authorList>
            <consortium name="ENA_rothamsted_submissions"/>
            <consortium name="culmorum"/>
            <person name="King R."/>
        </authorList>
    </citation>
    <scope>NUCLEOTIDE SEQUENCE</scope>
</reference>
<accession>A0A9N9R4K9</accession>
<dbReference type="InterPro" id="IPR000834">
    <property type="entry name" value="Peptidase_M14"/>
</dbReference>
<evidence type="ECO:0000313" key="19">
    <source>
        <dbReference type="Proteomes" id="UP001153714"/>
    </source>
</evidence>
<dbReference type="GO" id="GO:0008270">
    <property type="term" value="F:zinc ion binding"/>
    <property type="evidence" value="ECO:0007669"/>
    <property type="project" value="InterPro"/>
</dbReference>
<evidence type="ECO:0000256" key="2">
    <source>
        <dbReference type="ARBA" id="ARBA00004613"/>
    </source>
</evidence>
<gene>
    <name evidence="18" type="ORF">DIATSA_LOCUS7201</name>
</gene>
<evidence type="ECO:0000256" key="13">
    <source>
        <dbReference type="ARBA" id="ARBA00057299"/>
    </source>
</evidence>
<dbReference type="Proteomes" id="UP001153714">
    <property type="component" value="Chromosome 2"/>
</dbReference>
<dbReference type="FunFam" id="3.40.630.10:FF:000040">
    <property type="entry name" value="zinc carboxypeptidase"/>
    <property type="match status" value="1"/>
</dbReference>
<comment type="cofactor">
    <cofactor evidence="1">
        <name>Zn(2+)</name>
        <dbReference type="ChEBI" id="CHEBI:29105"/>
    </cofactor>
</comment>
<evidence type="ECO:0000313" key="18">
    <source>
        <dbReference type="EMBL" id="CAG9789469.1"/>
    </source>
</evidence>
<evidence type="ECO:0000259" key="17">
    <source>
        <dbReference type="PROSITE" id="PS52035"/>
    </source>
</evidence>
<evidence type="ECO:0000256" key="3">
    <source>
        <dbReference type="ARBA" id="ARBA00005988"/>
    </source>
</evidence>
<evidence type="ECO:0000256" key="15">
    <source>
        <dbReference type="PROSITE-ProRule" id="PRU01379"/>
    </source>
</evidence>
<keyword evidence="19" id="KW-1185">Reference proteome</keyword>
<evidence type="ECO:0000256" key="1">
    <source>
        <dbReference type="ARBA" id="ARBA00001947"/>
    </source>
</evidence>
<dbReference type="SUPFAM" id="SSF53187">
    <property type="entry name" value="Zn-dependent exopeptidases"/>
    <property type="match status" value="1"/>
</dbReference>
<keyword evidence="12" id="KW-1015">Disulfide bond</keyword>
<dbReference type="GO" id="GO:0004181">
    <property type="term" value="F:metallocarboxypeptidase activity"/>
    <property type="evidence" value="ECO:0007669"/>
    <property type="project" value="InterPro"/>
</dbReference>
<keyword evidence="7" id="KW-0479">Metal-binding</keyword>
<dbReference type="AlphaFoldDB" id="A0A9N9R4K9"/>
<feature type="domain" description="Peptidase M14" evidence="17">
    <location>
        <begin position="120"/>
        <end position="409"/>
    </location>
</feature>
<dbReference type="InterPro" id="IPR036990">
    <property type="entry name" value="M14A-like_propep"/>
</dbReference>
<protein>
    <recommendedName>
        <fullName evidence="14">Zinc carboxypeptidase A 1</fullName>
    </recommendedName>
</protein>
<dbReference type="EMBL" id="OU893333">
    <property type="protein sequence ID" value="CAG9789469.1"/>
    <property type="molecule type" value="Genomic_DNA"/>
</dbReference>
<comment type="subcellular location">
    <subcellularLocation>
        <location evidence="2">Secreted</location>
    </subcellularLocation>
</comment>
<evidence type="ECO:0000256" key="11">
    <source>
        <dbReference type="ARBA" id="ARBA00023049"/>
    </source>
</evidence>
<organism evidence="18 19">
    <name type="scientific">Diatraea saccharalis</name>
    <name type="common">sugarcane borer</name>
    <dbReference type="NCBI Taxonomy" id="40085"/>
    <lineage>
        <taxon>Eukaryota</taxon>
        <taxon>Metazoa</taxon>
        <taxon>Ecdysozoa</taxon>
        <taxon>Arthropoda</taxon>
        <taxon>Hexapoda</taxon>
        <taxon>Insecta</taxon>
        <taxon>Pterygota</taxon>
        <taxon>Neoptera</taxon>
        <taxon>Endopterygota</taxon>
        <taxon>Lepidoptera</taxon>
        <taxon>Glossata</taxon>
        <taxon>Ditrysia</taxon>
        <taxon>Pyraloidea</taxon>
        <taxon>Crambidae</taxon>
        <taxon>Crambinae</taxon>
        <taxon>Diatraea</taxon>
    </lineage>
</organism>
<feature type="active site" description="Proton donor/acceptor" evidence="15">
    <location>
        <position position="375"/>
    </location>
</feature>
<dbReference type="PROSITE" id="PS52035">
    <property type="entry name" value="PEPTIDASE_M14"/>
    <property type="match status" value="1"/>
</dbReference>
<evidence type="ECO:0000256" key="16">
    <source>
        <dbReference type="SAM" id="SignalP"/>
    </source>
</evidence>
<keyword evidence="10" id="KW-0862">Zinc</keyword>
<reference evidence="18" key="1">
    <citation type="submission" date="2021-12" db="EMBL/GenBank/DDBJ databases">
        <authorList>
            <person name="King R."/>
        </authorList>
    </citation>
    <scope>NUCLEOTIDE SEQUENCE</scope>
</reference>
<dbReference type="InterPro" id="IPR003146">
    <property type="entry name" value="M14A_act_pep"/>
</dbReference>
<evidence type="ECO:0000256" key="14">
    <source>
        <dbReference type="ARBA" id="ARBA00069039"/>
    </source>
</evidence>
<dbReference type="Pfam" id="PF02244">
    <property type="entry name" value="Propep_M14"/>
    <property type="match status" value="1"/>
</dbReference>
<keyword evidence="4" id="KW-0964">Secreted</keyword>
<evidence type="ECO:0000256" key="10">
    <source>
        <dbReference type="ARBA" id="ARBA00022833"/>
    </source>
</evidence>
<feature type="signal peptide" evidence="16">
    <location>
        <begin position="1"/>
        <end position="19"/>
    </location>
</feature>
<evidence type="ECO:0000256" key="6">
    <source>
        <dbReference type="ARBA" id="ARBA00022670"/>
    </source>
</evidence>
<proteinExistence type="inferred from homology"/>
<evidence type="ECO:0000256" key="12">
    <source>
        <dbReference type="ARBA" id="ARBA00023157"/>
    </source>
</evidence>
<dbReference type="CDD" id="cd03860">
    <property type="entry name" value="M14_CP_A-B_like"/>
    <property type="match status" value="1"/>
</dbReference>
<dbReference type="OrthoDB" id="3626597at2759"/>
<dbReference type="GO" id="GO:0005615">
    <property type="term" value="C:extracellular space"/>
    <property type="evidence" value="ECO:0007669"/>
    <property type="project" value="TreeGrafter"/>
</dbReference>
<keyword evidence="8 16" id="KW-0732">Signal</keyword>
<dbReference type="Gene3D" id="3.40.630.10">
    <property type="entry name" value="Zn peptidases"/>
    <property type="match status" value="1"/>
</dbReference>
<feature type="chain" id="PRO_5040199496" description="Zinc carboxypeptidase A 1" evidence="16">
    <location>
        <begin position="20"/>
        <end position="438"/>
    </location>
</feature>
<name>A0A9N9R4K9_9NEOP</name>
<dbReference type="PANTHER" id="PTHR11705:SF153">
    <property type="entry name" value="ZINC CARBOXYPEPTIDASE A 1-LIKE PROTEIN"/>
    <property type="match status" value="1"/>
</dbReference>
<evidence type="ECO:0000256" key="5">
    <source>
        <dbReference type="ARBA" id="ARBA00022645"/>
    </source>
</evidence>
<keyword evidence="6" id="KW-0645">Protease</keyword>
<evidence type="ECO:0000256" key="4">
    <source>
        <dbReference type="ARBA" id="ARBA00022525"/>
    </source>
</evidence>
<dbReference type="Gene3D" id="3.30.70.340">
    <property type="entry name" value="Metallocarboxypeptidase-like"/>
    <property type="match status" value="1"/>
</dbReference>
<sequence>MRIILILFVIYELSSNGFCEKFRFDNYSLYKILPTTDDHIKVLQDLQNEDPYLDFWKDPTPKVPFVMVLSSPDKKPKLENFLSQHGMDFEITIPNVQENIDKETVREYTRNNNGSMSWDTYYTLDGINNWIAQLINQYPNIVSGIVGGYSYEGRPILGIKISHGPGRRAVVLEAGIHAREWISPAATNFIANELLSSDDEMTKSAARDYDWYIFPVTNPDGYVWSYKEFRMWRKNRRPIGVHFGVDLNRNWNSNWLRFGASTNPISNTYAGTGPFSEPETRSLSEYLRTIKDMDYYLSIHSWGQMLLVPFGNTTEPLDNYHDAVNIGRRAMGALSVRYGTNYTTGNIAEVLYFATGGSDEWVKEHLHVPFVYCYELRDSGEHGFLLPPEQIRPTGEETLDSIVDLLFQARRFGLVSSSGHVKVSLLIMLTSILMLSVI</sequence>
<dbReference type="PANTHER" id="PTHR11705">
    <property type="entry name" value="PROTEASE FAMILY M14 CARBOXYPEPTIDASE A,B"/>
    <property type="match status" value="1"/>
</dbReference>
<keyword evidence="11" id="KW-0482">Metalloprotease</keyword>
<evidence type="ECO:0000256" key="7">
    <source>
        <dbReference type="ARBA" id="ARBA00022723"/>
    </source>
</evidence>
<dbReference type="Pfam" id="PF00246">
    <property type="entry name" value="Peptidase_M14"/>
    <property type="match status" value="1"/>
</dbReference>
<evidence type="ECO:0000256" key="8">
    <source>
        <dbReference type="ARBA" id="ARBA00022729"/>
    </source>
</evidence>
<evidence type="ECO:0000256" key="9">
    <source>
        <dbReference type="ARBA" id="ARBA00022801"/>
    </source>
</evidence>
<dbReference type="GO" id="GO:0006508">
    <property type="term" value="P:proteolysis"/>
    <property type="evidence" value="ECO:0007669"/>
    <property type="project" value="UniProtKB-KW"/>
</dbReference>
<keyword evidence="5" id="KW-0121">Carboxypeptidase</keyword>
<keyword evidence="9" id="KW-0378">Hydrolase</keyword>